<dbReference type="AlphaFoldDB" id="A0A2Y8ZQ54"/>
<evidence type="ECO:0000313" key="2">
    <source>
        <dbReference type="EMBL" id="SSA34470.1"/>
    </source>
</evidence>
<proteinExistence type="predicted"/>
<organism evidence="2 3">
    <name type="scientific">Branchiibius hedensis</name>
    <dbReference type="NCBI Taxonomy" id="672460"/>
    <lineage>
        <taxon>Bacteria</taxon>
        <taxon>Bacillati</taxon>
        <taxon>Actinomycetota</taxon>
        <taxon>Actinomycetes</taxon>
        <taxon>Micrococcales</taxon>
        <taxon>Dermacoccaceae</taxon>
        <taxon>Branchiibius</taxon>
    </lineage>
</organism>
<dbReference type="RefSeq" id="WP_109685089.1">
    <property type="nucleotide sequence ID" value="NZ_QGDN01000001.1"/>
</dbReference>
<gene>
    <name evidence="2" type="ORF">SAMN04489750_1793</name>
</gene>
<sequence length="219" mass="24259">MSTVDASGAVHGSDGKFAGHVAAESDSSVMLTSAAEAQPDHDQYGPLRGDLDRVIAQQFAHLSTAQLRAKIEQIKTANSDDPTYELNRRLATTGQSFRWVREGRREKIEIYTQGEPGKPYYVPAGQPVPTERTEVVRRFNEAASKAARGESFTDSDAADVARYHATYGLRDFADGKPVLSAELKHATRWLRNHRVEQPELDAFDAWVDSKNPHPQVPQT</sequence>
<accession>A0A2Y8ZQ54</accession>
<feature type="region of interest" description="Disordered" evidence="1">
    <location>
        <begin position="1"/>
        <end position="21"/>
    </location>
</feature>
<protein>
    <submittedName>
        <fullName evidence="2">Uncharacterized protein</fullName>
    </submittedName>
</protein>
<evidence type="ECO:0000313" key="3">
    <source>
        <dbReference type="Proteomes" id="UP000250028"/>
    </source>
</evidence>
<name>A0A2Y8ZQ54_9MICO</name>
<dbReference type="EMBL" id="UESZ01000001">
    <property type="protein sequence ID" value="SSA34470.1"/>
    <property type="molecule type" value="Genomic_DNA"/>
</dbReference>
<reference evidence="3" key="1">
    <citation type="submission" date="2016-10" db="EMBL/GenBank/DDBJ databases">
        <authorList>
            <person name="Varghese N."/>
            <person name="Submissions S."/>
        </authorList>
    </citation>
    <scope>NUCLEOTIDE SEQUENCE [LARGE SCALE GENOMIC DNA]</scope>
    <source>
        <strain evidence="3">DSM 22951</strain>
    </source>
</reference>
<dbReference type="OrthoDB" id="10017026at2"/>
<keyword evidence="3" id="KW-1185">Reference proteome</keyword>
<evidence type="ECO:0000256" key="1">
    <source>
        <dbReference type="SAM" id="MobiDB-lite"/>
    </source>
</evidence>
<dbReference type="Proteomes" id="UP000250028">
    <property type="component" value="Unassembled WGS sequence"/>
</dbReference>